<accession>A0A9D2TDI9</accession>
<reference evidence="3" key="2">
    <citation type="submission" date="2021-04" db="EMBL/GenBank/DDBJ databases">
        <authorList>
            <person name="Gilroy R."/>
        </authorList>
    </citation>
    <scope>NUCLEOTIDE SEQUENCE</scope>
    <source>
        <strain evidence="3">ChiBcec2-3848</strain>
    </source>
</reference>
<proteinExistence type="predicted"/>
<dbReference type="Pfam" id="PF01627">
    <property type="entry name" value="Hpt"/>
    <property type="match status" value="1"/>
</dbReference>
<sequence>MKLEDLKGKIEIDVEGSLARFAGMESMYIKFLKKLPEDENYQKLKEAVDGQDNEEIEVSAHTLKGISGNLGLTGIYDKSSRIVSAVREHREQEIPGLMEELSAEMEKACELIRAL</sequence>
<keyword evidence="1" id="KW-0597">Phosphoprotein</keyword>
<dbReference type="SUPFAM" id="SSF47226">
    <property type="entry name" value="Histidine-containing phosphotransfer domain, HPT domain"/>
    <property type="match status" value="1"/>
</dbReference>
<reference evidence="3" key="1">
    <citation type="journal article" date="2021" name="PeerJ">
        <title>Extensive microbial diversity within the chicken gut microbiome revealed by metagenomics and culture.</title>
        <authorList>
            <person name="Gilroy R."/>
            <person name="Ravi A."/>
            <person name="Getino M."/>
            <person name="Pursley I."/>
            <person name="Horton D.L."/>
            <person name="Alikhan N.F."/>
            <person name="Baker D."/>
            <person name="Gharbi K."/>
            <person name="Hall N."/>
            <person name="Watson M."/>
            <person name="Adriaenssens E.M."/>
            <person name="Foster-Nyarko E."/>
            <person name="Jarju S."/>
            <person name="Secka A."/>
            <person name="Antonio M."/>
            <person name="Oren A."/>
            <person name="Chaudhuri R.R."/>
            <person name="La Ragione R."/>
            <person name="Hildebrand F."/>
            <person name="Pallen M.J."/>
        </authorList>
    </citation>
    <scope>NUCLEOTIDE SEQUENCE</scope>
    <source>
        <strain evidence="3">ChiBcec2-3848</strain>
    </source>
</reference>
<dbReference type="EMBL" id="DWVZ01000201">
    <property type="protein sequence ID" value="HJC64768.1"/>
    <property type="molecule type" value="Genomic_DNA"/>
</dbReference>
<dbReference type="Gene3D" id="1.20.120.160">
    <property type="entry name" value="HPT domain"/>
    <property type="match status" value="1"/>
</dbReference>
<dbReference type="GO" id="GO:0000160">
    <property type="term" value="P:phosphorelay signal transduction system"/>
    <property type="evidence" value="ECO:0007669"/>
    <property type="project" value="InterPro"/>
</dbReference>
<name>A0A9D2TDI9_9FIRM</name>
<comment type="caution">
    <text evidence="3">The sequence shown here is derived from an EMBL/GenBank/DDBJ whole genome shotgun (WGS) entry which is preliminary data.</text>
</comment>
<evidence type="ECO:0000313" key="4">
    <source>
        <dbReference type="Proteomes" id="UP000823886"/>
    </source>
</evidence>
<dbReference type="AlphaFoldDB" id="A0A9D2TDI9"/>
<feature type="domain" description="HPt" evidence="2">
    <location>
        <begin position="22"/>
        <end position="115"/>
    </location>
</feature>
<dbReference type="PROSITE" id="PS50894">
    <property type="entry name" value="HPT"/>
    <property type="match status" value="1"/>
</dbReference>
<organism evidence="3 4">
    <name type="scientific">Candidatus Blautia merdavium</name>
    <dbReference type="NCBI Taxonomy" id="2838494"/>
    <lineage>
        <taxon>Bacteria</taxon>
        <taxon>Bacillati</taxon>
        <taxon>Bacillota</taxon>
        <taxon>Clostridia</taxon>
        <taxon>Lachnospirales</taxon>
        <taxon>Lachnospiraceae</taxon>
        <taxon>Blautia</taxon>
    </lineage>
</organism>
<dbReference type="InterPro" id="IPR008207">
    <property type="entry name" value="Sig_transdc_His_kin_Hpt_dom"/>
</dbReference>
<dbReference type="Proteomes" id="UP000823886">
    <property type="component" value="Unassembled WGS sequence"/>
</dbReference>
<feature type="modified residue" description="Phosphohistidine" evidence="1">
    <location>
        <position position="61"/>
    </location>
</feature>
<dbReference type="InterPro" id="IPR036641">
    <property type="entry name" value="HPT_dom_sf"/>
</dbReference>
<evidence type="ECO:0000256" key="1">
    <source>
        <dbReference type="PROSITE-ProRule" id="PRU00110"/>
    </source>
</evidence>
<protein>
    <submittedName>
        <fullName evidence="3">Hpt domain-containing protein</fullName>
    </submittedName>
</protein>
<gene>
    <name evidence="3" type="ORF">H9753_14330</name>
</gene>
<evidence type="ECO:0000259" key="2">
    <source>
        <dbReference type="PROSITE" id="PS50894"/>
    </source>
</evidence>
<evidence type="ECO:0000313" key="3">
    <source>
        <dbReference type="EMBL" id="HJC64768.1"/>
    </source>
</evidence>